<name>A0A0T9T228_YERAL</name>
<evidence type="ECO:0000313" key="1">
    <source>
        <dbReference type="EMBL" id="CNK55575.1"/>
    </source>
</evidence>
<evidence type="ECO:0000313" key="2">
    <source>
        <dbReference type="EMBL" id="CNK57174.1"/>
    </source>
</evidence>
<dbReference type="Proteomes" id="UP000041595">
    <property type="component" value="Unassembled WGS sequence"/>
</dbReference>
<accession>A0A0T9T228</accession>
<proteinExistence type="predicted"/>
<sequence length="49" mass="5682">MNWQQLIYHSEIIYKPDVNYALRQTWVPCPTAALGFSSASGKKRLHYVV</sequence>
<evidence type="ECO:0000313" key="3">
    <source>
        <dbReference type="Proteomes" id="UP000038647"/>
    </source>
</evidence>
<reference evidence="1 3" key="2">
    <citation type="submission" date="2015-03" db="EMBL/GenBank/DDBJ databases">
        <authorList>
            <consortium name="Pathogen Informatics"/>
            <person name="Murphy D."/>
        </authorList>
    </citation>
    <scope>NUCLEOTIDE SEQUENCE [LARGE SCALE GENOMIC DNA]</scope>
    <source>
        <strain evidence="1 3">IP08791</strain>
    </source>
</reference>
<gene>
    <name evidence="2" type="ORF">ERS137965_00467</name>
    <name evidence="1" type="ORF">ERS137966_00565</name>
</gene>
<protein>
    <submittedName>
        <fullName evidence="2">YccS/YhfK family integral membrane protein</fullName>
    </submittedName>
</protein>
<dbReference type="EMBL" id="CQEJ01000002">
    <property type="protein sequence ID" value="CNK57174.1"/>
    <property type="molecule type" value="Genomic_DNA"/>
</dbReference>
<reference evidence="2 4" key="1">
    <citation type="submission" date="2015-03" db="EMBL/GenBank/DDBJ databases">
        <authorList>
            <person name="Murphy D."/>
        </authorList>
    </citation>
    <scope>NUCLEOTIDE SEQUENCE [LARGE SCALE GENOMIC DNA]</scope>
    <source>
        <strain evidence="2 4">IP06005</strain>
    </source>
</reference>
<dbReference type="Proteomes" id="UP000038647">
    <property type="component" value="Unassembled WGS sequence"/>
</dbReference>
<organism evidence="2 4">
    <name type="scientific">Yersinia aldovae</name>
    <dbReference type="NCBI Taxonomy" id="29483"/>
    <lineage>
        <taxon>Bacteria</taxon>
        <taxon>Pseudomonadati</taxon>
        <taxon>Pseudomonadota</taxon>
        <taxon>Gammaproteobacteria</taxon>
        <taxon>Enterobacterales</taxon>
        <taxon>Yersiniaceae</taxon>
        <taxon>Yersinia</taxon>
    </lineage>
</organism>
<dbReference type="AlphaFoldDB" id="A0A0T9T228"/>
<evidence type="ECO:0000313" key="4">
    <source>
        <dbReference type="Proteomes" id="UP000041595"/>
    </source>
</evidence>
<keyword evidence="3" id="KW-1185">Reference proteome</keyword>
<dbReference type="EMBL" id="CQEH01000002">
    <property type="protein sequence ID" value="CNK55575.1"/>
    <property type="molecule type" value="Genomic_DNA"/>
</dbReference>